<dbReference type="InterPro" id="IPR014001">
    <property type="entry name" value="Helicase_ATP-bd"/>
</dbReference>
<dbReference type="PANTHER" id="PTHR11274">
    <property type="entry name" value="RAD25/XP-B DNA REPAIR HELICASE"/>
    <property type="match status" value="1"/>
</dbReference>
<dbReference type="Pfam" id="PF04851">
    <property type="entry name" value="ResIII"/>
    <property type="match status" value="1"/>
</dbReference>
<comment type="caution">
    <text evidence="7">The sequence shown here is derived from an EMBL/GenBank/DDBJ whole genome shotgun (WGS) entry which is preliminary data.</text>
</comment>
<proteinExistence type="predicted"/>
<evidence type="ECO:0000256" key="2">
    <source>
        <dbReference type="ARBA" id="ARBA00022801"/>
    </source>
</evidence>
<dbReference type="InterPro" id="IPR049430">
    <property type="entry name" value="UvsW_N_sf"/>
</dbReference>
<keyword evidence="4" id="KW-0067">ATP-binding</keyword>
<name>A0A0F9IXB2_9ZZZZ</name>
<dbReference type="GO" id="GO:0016787">
    <property type="term" value="F:hydrolase activity"/>
    <property type="evidence" value="ECO:0007669"/>
    <property type="project" value="UniProtKB-KW"/>
</dbReference>
<dbReference type="EMBL" id="LAZR01011368">
    <property type="protein sequence ID" value="KKM62074.1"/>
    <property type="molecule type" value="Genomic_DNA"/>
</dbReference>
<dbReference type="InterPro" id="IPR003587">
    <property type="entry name" value="Hint_dom_N"/>
</dbReference>
<dbReference type="InterPro" id="IPR001650">
    <property type="entry name" value="Helicase_C-like"/>
</dbReference>
<dbReference type="SMART" id="SM00490">
    <property type="entry name" value="HELICc"/>
    <property type="match status" value="1"/>
</dbReference>
<dbReference type="Pfam" id="PF00271">
    <property type="entry name" value="Helicase_C"/>
    <property type="match status" value="1"/>
</dbReference>
<keyword evidence="3" id="KW-0347">Helicase</keyword>
<dbReference type="InterPro" id="IPR050615">
    <property type="entry name" value="ATP-dep_DNA_Helicase"/>
</dbReference>
<dbReference type="InterPro" id="IPR030934">
    <property type="entry name" value="Intein_C"/>
</dbReference>
<dbReference type="GO" id="GO:0003677">
    <property type="term" value="F:DNA binding"/>
    <property type="evidence" value="ECO:0007669"/>
    <property type="project" value="InterPro"/>
</dbReference>
<dbReference type="Gene3D" id="2.170.16.10">
    <property type="entry name" value="Hedgehog/Intein (Hint) domain"/>
    <property type="match status" value="2"/>
</dbReference>
<feature type="region of interest" description="Disordered" evidence="5">
    <location>
        <begin position="357"/>
        <end position="490"/>
    </location>
</feature>
<dbReference type="AlphaFoldDB" id="A0A0F9IXB2"/>
<evidence type="ECO:0000256" key="1">
    <source>
        <dbReference type="ARBA" id="ARBA00022741"/>
    </source>
</evidence>
<dbReference type="InterPro" id="IPR027417">
    <property type="entry name" value="P-loop_NTPase"/>
</dbReference>
<feature type="compositionally biased region" description="Low complexity" evidence="5">
    <location>
        <begin position="480"/>
        <end position="490"/>
    </location>
</feature>
<dbReference type="Gene3D" id="3.30.780.20">
    <property type="match status" value="1"/>
</dbReference>
<dbReference type="SUPFAM" id="SSF51294">
    <property type="entry name" value="Hedgehog/intein (Hint) domain"/>
    <property type="match status" value="1"/>
</dbReference>
<keyword evidence="2" id="KW-0378">Hydrolase</keyword>
<dbReference type="Gene3D" id="3.40.50.300">
    <property type="entry name" value="P-loop containing nucleotide triphosphate hydrolases"/>
    <property type="match status" value="2"/>
</dbReference>
<feature type="compositionally biased region" description="Basic and acidic residues" evidence="5">
    <location>
        <begin position="458"/>
        <end position="471"/>
    </location>
</feature>
<gene>
    <name evidence="7" type="ORF">LCGC14_1525320</name>
</gene>
<feature type="domain" description="Helicase C-terminal" evidence="6">
    <location>
        <begin position="638"/>
        <end position="789"/>
    </location>
</feature>
<evidence type="ECO:0000256" key="4">
    <source>
        <dbReference type="ARBA" id="ARBA00022840"/>
    </source>
</evidence>
<dbReference type="PROSITE" id="PS50818">
    <property type="entry name" value="INTEIN_C_TER"/>
    <property type="match status" value="1"/>
</dbReference>
<accession>A0A0F9IXB2</accession>
<feature type="compositionally biased region" description="Polar residues" evidence="5">
    <location>
        <begin position="408"/>
        <end position="428"/>
    </location>
</feature>
<dbReference type="GO" id="GO:0005524">
    <property type="term" value="F:ATP binding"/>
    <property type="evidence" value="ECO:0007669"/>
    <property type="project" value="UniProtKB-KW"/>
</dbReference>
<dbReference type="PANTHER" id="PTHR11274:SF0">
    <property type="entry name" value="GENERAL TRANSCRIPTION AND DNA REPAIR FACTOR IIH HELICASE SUBUNIT XPB"/>
    <property type="match status" value="1"/>
</dbReference>
<evidence type="ECO:0000256" key="5">
    <source>
        <dbReference type="SAM" id="MobiDB-lite"/>
    </source>
</evidence>
<dbReference type="SMART" id="SM00487">
    <property type="entry name" value="DEXDc"/>
    <property type="match status" value="1"/>
</dbReference>
<dbReference type="GO" id="GO:0004386">
    <property type="term" value="F:helicase activity"/>
    <property type="evidence" value="ECO:0007669"/>
    <property type="project" value="UniProtKB-KW"/>
</dbReference>
<dbReference type="CDD" id="cd00081">
    <property type="entry name" value="Hint"/>
    <property type="match status" value="1"/>
</dbReference>
<dbReference type="PROSITE" id="PS51194">
    <property type="entry name" value="HELICASE_CTER"/>
    <property type="match status" value="1"/>
</dbReference>
<dbReference type="SMART" id="SM00306">
    <property type="entry name" value="HintN"/>
    <property type="match status" value="1"/>
</dbReference>
<keyword evidence="1" id="KW-0547">Nucleotide-binding</keyword>
<evidence type="ECO:0000259" key="6">
    <source>
        <dbReference type="PROSITE" id="PS51194"/>
    </source>
</evidence>
<reference evidence="7" key="1">
    <citation type="journal article" date="2015" name="Nature">
        <title>Complex archaea that bridge the gap between prokaryotes and eukaryotes.</title>
        <authorList>
            <person name="Spang A."/>
            <person name="Saw J.H."/>
            <person name="Jorgensen S.L."/>
            <person name="Zaremba-Niedzwiedzka K."/>
            <person name="Martijn J."/>
            <person name="Lind A.E."/>
            <person name="van Eijk R."/>
            <person name="Schleper C."/>
            <person name="Guy L."/>
            <person name="Ettema T.J."/>
        </authorList>
    </citation>
    <scope>NUCLEOTIDE SEQUENCE</scope>
</reference>
<protein>
    <recommendedName>
        <fullName evidence="6">Helicase C-terminal domain-containing protein</fullName>
    </recommendedName>
</protein>
<evidence type="ECO:0000313" key="7">
    <source>
        <dbReference type="EMBL" id="KKM62074.1"/>
    </source>
</evidence>
<organism evidence="7">
    <name type="scientific">marine sediment metagenome</name>
    <dbReference type="NCBI Taxonomy" id="412755"/>
    <lineage>
        <taxon>unclassified sequences</taxon>
        <taxon>metagenomes</taxon>
        <taxon>ecological metagenomes</taxon>
    </lineage>
</organism>
<evidence type="ECO:0000256" key="3">
    <source>
        <dbReference type="ARBA" id="ARBA00022806"/>
    </source>
</evidence>
<dbReference type="SUPFAM" id="SSF52540">
    <property type="entry name" value="P-loop containing nucleoside triphosphate hydrolases"/>
    <property type="match status" value="2"/>
</dbReference>
<dbReference type="InterPro" id="IPR006935">
    <property type="entry name" value="Helicase/UvrB_N"/>
</dbReference>
<dbReference type="PROSITE" id="PS50817">
    <property type="entry name" value="INTEIN_N_TER"/>
    <property type="match status" value="1"/>
</dbReference>
<sequence>MRPGMGLFQIGNRYLRLTGIDPATIKEIDRVTSYRVAGFMHDPRWKRKPRRWDGKEHLLEFRPHDSSYRAPVGLYEDVVECLGTNHTITVERGRPKPPDLGMVWTGPKLRPYQQEAVDAFVCPSGPGGEERHGRGIISLPIRSGKTLTAAAVVARLGTTAIFLVPSQLLLAQARDTLTEALSVDVGVIGAGVWDPKQITVATVQSLARKRGKRITSSAPEYLDLVQQFGLAVFDECFPAGTLVDRRPIETLSPGDTVTAFDEKTGSFHLRRVARVFKSKPKVMVTVHTTAGAVSCTSNHPFWTRRGWVNAEVLQTSDMVLYTTHGQKDTPDGVPYMRQSSDLRGMARLPKKVSGILLDGVQPSLPEPTLIGDNDGDESQIRLGADEGEQPDEAPRGTGQGEHKGANQGVGSQGATRRQRAWTDSSTNAPGEYARLGNGACGSNGEKPGRGTADGLQGGHREPGTDDRDRGKRGIPRQPESSSSRQAQDRSACWARVDRVELHEQGSDGKFGGLCADGHVYNIEVEGLHTYVAGGFVVHNCHHLTGTRWHRVMSDFEARYRLGLSATAFLDDDHEIERGVIWLKASTGPIRYDVGMSQMIDEGYLLAPNVTLHKIHEPDLRRRDWSRHLKDAGVYLNPGRNQLITDLAVEHTRAGRKTLVVSKSLAQVESLRTSIKESGVACEAMIGTTPAPERRDLIARFVAGRLPVIVGTVFGEGVDIPECDVVINADGGRDRKATVQRMRCLTPCAGKSEAFVDDFLDLMNPYLADHSRERLKVYRSEPAFKIRVVDH</sequence>
<dbReference type="InterPro" id="IPR036844">
    <property type="entry name" value="Hint_dom_sf"/>
</dbReference>
<dbReference type="InterPro" id="IPR006141">
    <property type="entry name" value="Intein_N"/>
</dbReference>
<dbReference type="GO" id="GO:0016539">
    <property type="term" value="P:intein-mediated protein splicing"/>
    <property type="evidence" value="ECO:0007669"/>
    <property type="project" value="InterPro"/>
</dbReference>
<dbReference type="NCBIfam" id="TIGR01443">
    <property type="entry name" value="intein_Cterm"/>
    <property type="match status" value="1"/>
</dbReference>